<keyword evidence="1" id="KW-0479">Metal-binding</keyword>
<gene>
    <name evidence="4" type="ORF">METBISCDRAFT_14931</name>
</gene>
<dbReference type="Proteomes" id="UP000268321">
    <property type="component" value="Unassembled WGS sequence"/>
</dbReference>
<feature type="region of interest" description="Disordered" evidence="2">
    <location>
        <begin position="397"/>
        <end position="430"/>
    </location>
</feature>
<sequence>MQVKTPSSLAGVGLWLAPTLADSRHDIVELLVDGDPADVDEYSEHIFKICTLLYEGAVMQSEMRRLEAKFARLVDMLPRFTTQQAYPAASRLYVVAERSFDVFIHIVTSLDMMRVATLAVRFLTSVMMALNYWEIYNLLRWRPAIYQFLVLINFDFGDCYARFMSDYSAIHNGELPIAEERLRKAAAERLVRERAHQLGSSVSSETGDLPAYTYDPELFDDHDKFVLNQLSMSSRAYPRKRLVADHKLAAHKVVKKQDGAEGALVRSSNYDPDVVHECHLPSAEEPGEPCLRRFSRKYELIRHQETVHSKRKKLFKCFVCVKQNPNMSPRIFTRHDTLAKHIRVNHRISGKEAKAEVAYSKKHAEIIHDTSNMHMPLARRKVKGEYEFLVVLDRKGASKDGSDDAAPYDDLEGSSCAYDHSQDDDDMDDL</sequence>
<keyword evidence="5" id="KW-1185">Reference proteome</keyword>
<dbReference type="AlphaFoldDB" id="A0A4V1J366"/>
<feature type="domain" description="C2H2-type" evidence="3">
    <location>
        <begin position="276"/>
        <end position="313"/>
    </location>
</feature>
<dbReference type="OrthoDB" id="6910977at2759"/>
<evidence type="ECO:0000259" key="3">
    <source>
        <dbReference type="PROSITE" id="PS50157"/>
    </source>
</evidence>
<evidence type="ECO:0000256" key="2">
    <source>
        <dbReference type="SAM" id="MobiDB-lite"/>
    </source>
</evidence>
<dbReference type="InterPro" id="IPR013087">
    <property type="entry name" value="Znf_C2H2_type"/>
</dbReference>
<dbReference type="GO" id="GO:0008270">
    <property type="term" value="F:zinc ion binding"/>
    <property type="evidence" value="ECO:0007669"/>
    <property type="project" value="UniProtKB-KW"/>
</dbReference>
<evidence type="ECO:0000313" key="5">
    <source>
        <dbReference type="Proteomes" id="UP000268321"/>
    </source>
</evidence>
<accession>A0A4V1J366</accession>
<name>A0A4V1J366_9ASCO</name>
<dbReference type="EMBL" id="ML004448">
    <property type="protein sequence ID" value="RKP30989.1"/>
    <property type="molecule type" value="Genomic_DNA"/>
</dbReference>
<proteinExistence type="predicted"/>
<dbReference type="Gene3D" id="3.30.160.60">
    <property type="entry name" value="Classic Zinc Finger"/>
    <property type="match status" value="1"/>
</dbReference>
<organism evidence="4 5">
    <name type="scientific">Metschnikowia bicuspidata</name>
    <dbReference type="NCBI Taxonomy" id="27322"/>
    <lineage>
        <taxon>Eukaryota</taxon>
        <taxon>Fungi</taxon>
        <taxon>Dikarya</taxon>
        <taxon>Ascomycota</taxon>
        <taxon>Saccharomycotina</taxon>
        <taxon>Pichiomycetes</taxon>
        <taxon>Metschnikowiaceae</taxon>
        <taxon>Metschnikowia</taxon>
    </lineage>
</organism>
<evidence type="ECO:0000256" key="1">
    <source>
        <dbReference type="PROSITE-ProRule" id="PRU00042"/>
    </source>
</evidence>
<protein>
    <recommendedName>
        <fullName evidence="3">C2H2-type domain-containing protein</fullName>
    </recommendedName>
</protein>
<keyword evidence="1" id="KW-0863">Zinc-finger</keyword>
<dbReference type="PROSITE" id="PS50157">
    <property type="entry name" value="ZINC_FINGER_C2H2_2"/>
    <property type="match status" value="1"/>
</dbReference>
<keyword evidence="1" id="KW-0862">Zinc</keyword>
<reference evidence="5" key="1">
    <citation type="journal article" date="2018" name="Nat. Microbiol.">
        <title>Leveraging single-cell genomics to expand the fungal tree of life.</title>
        <authorList>
            <person name="Ahrendt S.R."/>
            <person name="Quandt C.A."/>
            <person name="Ciobanu D."/>
            <person name="Clum A."/>
            <person name="Salamov A."/>
            <person name="Andreopoulos B."/>
            <person name="Cheng J.F."/>
            <person name="Woyke T."/>
            <person name="Pelin A."/>
            <person name="Henrissat B."/>
            <person name="Reynolds N.K."/>
            <person name="Benny G.L."/>
            <person name="Smith M.E."/>
            <person name="James T.Y."/>
            <person name="Grigoriev I.V."/>
        </authorList>
    </citation>
    <scope>NUCLEOTIDE SEQUENCE [LARGE SCALE GENOMIC DNA]</scope>
    <source>
        <strain evidence="5">Baker2002</strain>
    </source>
</reference>
<evidence type="ECO:0000313" key="4">
    <source>
        <dbReference type="EMBL" id="RKP30989.1"/>
    </source>
</evidence>